<proteinExistence type="predicted"/>
<keyword evidence="3" id="KW-1133">Transmembrane helix</keyword>
<feature type="region of interest" description="Disordered" evidence="2">
    <location>
        <begin position="52"/>
        <end position="95"/>
    </location>
</feature>
<evidence type="ECO:0000256" key="1">
    <source>
        <dbReference type="ARBA" id="ARBA00022801"/>
    </source>
</evidence>
<feature type="compositionally biased region" description="Low complexity" evidence="2">
    <location>
        <begin position="52"/>
        <end position="77"/>
    </location>
</feature>
<feature type="compositionally biased region" description="Polar residues" evidence="2">
    <location>
        <begin position="1"/>
        <end position="10"/>
    </location>
</feature>
<dbReference type="OrthoDB" id="525039at2"/>
<keyword evidence="3" id="KW-0812">Transmembrane</keyword>
<dbReference type="Gene3D" id="2.40.260.10">
    <property type="entry name" value="Sortase"/>
    <property type="match status" value="1"/>
</dbReference>
<sequence>MRTTDGLSPRTTRREPARRARRRRAVALVAAVAAVGAAAFGIWQLIPRPVEPSASTVGAPATAAPTPAASPDATSEAQAAAVPTGVGTRDASPGAAAAVDAPTEVRVPSVGLALDVIPVGVREDGQMDVPELVREVGWYRFGPEPGATEGSSVLAAHVDSDRGPAPMSEILDAVPGESVEITTASGEQLRYRITSVEQLSKDELPLDAIFARDGDHVLRLITCGGEWDAAAGAYEDNIVVTAVPDAS</sequence>
<evidence type="ECO:0000313" key="5">
    <source>
        <dbReference type="Proteomes" id="UP000323221"/>
    </source>
</evidence>
<feature type="region of interest" description="Disordered" evidence="2">
    <location>
        <begin position="1"/>
        <end position="20"/>
    </location>
</feature>
<dbReference type="InterPro" id="IPR005754">
    <property type="entry name" value="Sortase"/>
</dbReference>
<dbReference type="Proteomes" id="UP000323221">
    <property type="component" value="Unassembled WGS sequence"/>
</dbReference>
<evidence type="ECO:0000256" key="2">
    <source>
        <dbReference type="SAM" id="MobiDB-lite"/>
    </source>
</evidence>
<evidence type="ECO:0000256" key="3">
    <source>
        <dbReference type="SAM" id="Phobius"/>
    </source>
</evidence>
<reference evidence="4 5" key="1">
    <citation type="submission" date="2019-08" db="EMBL/GenBank/DDBJ databases">
        <title>Agrococcus lahaulensis sp. nov., isolated from a cold desert of the Indian Himalayas.</title>
        <authorList>
            <person name="Qu J.H."/>
        </authorList>
    </citation>
    <scope>NUCLEOTIDE SEQUENCE [LARGE SCALE GENOMIC DNA]</scope>
    <source>
        <strain evidence="4 5">NS18</strain>
    </source>
</reference>
<keyword evidence="5" id="KW-1185">Reference proteome</keyword>
<gene>
    <name evidence="4" type="ORF">FQ330_09605</name>
</gene>
<comment type="caution">
    <text evidence="4">The sequence shown here is derived from an EMBL/GenBank/DDBJ whole genome shotgun (WGS) entry which is preliminary data.</text>
</comment>
<keyword evidence="3" id="KW-0472">Membrane</keyword>
<organism evidence="4 5">
    <name type="scientific">Agrococcus sediminis</name>
    <dbReference type="NCBI Taxonomy" id="2599924"/>
    <lineage>
        <taxon>Bacteria</taxon>
        <taxon>Bacillati</taxon>
        <taxon>Actinomycetota</taxon>
        <taxon>Actinomycetes</taxon>
        <taxon>Micrococcales</taxon>
        <taxon>Microbacteriaceae</taxon>
        <taxon>Agrococcus</taxon>
    </lineage>
</organism>
<keyword evidence="1" id="KW-0378">Hydrolase</keyword>
<feature type="transmembrane region" description="Helical" evidence="3">
    <location>
        <begin position="25"/>
        <end position="46"/>
    </location>
</feature>
<accession>A0A5M8QC83</accession>
<dbReference type="AlphaFoldDB" id="A0A5M8QC83"/>
<dbReference type="SUPFAM" id="SSF63817">
    <property type="entry name" value="Sortase"/>
    <property type="match status" value="1"/>
</dbReference>
<name>A0A5M8QC83_9MICO</name>
<dbReference type="RefSeq" id="WP_146357103.1">
    <property type="nucleotide sequence ID" value="NZ_VOIR01000015.1"/>
</dbReference>
<dbReference type="InterPro" id="IPR042001">
    <property type="entry name" value="Sortase_F"/>
</dbReference>
<dbReference type="CDD" id="cd05829">
    <property type="entry name" value="Sortase_F"/>
    <property type="match status" value="1"/>
</dbReference>
<dbReference type="GO" id="GO:0016787">
    <property type="term" value="F:hydrolase activity"/>
    <property type="evidence" value="ECO:0007669"/>
    <property type="project" value="UniProtKB-KW"/>
</dbReference>
<dbReference type="InterPro" id="IPR023365">
    <property type="entry name" value="Sortase_dom-sf"/>
</dbReference>
<evidence type="ECO:0000313" key="4">
    <source>
        <dbReference type="EMBL" id="KAA6432032.1"/>
    </source>
</evidence>
<dbReference type="Pfam" id="PF04203">
    <property type="entry name" value="Sortase"/>
    <property type="match status" value="1"/>
</dbReference>
<protein>
    <submittedName>
        <fullName evidence="4">Class F sortase</fullName>
    </submittedName>
</protein>
<dbReference type="EMBL" id="VOIR01000015">
    <property type="protein sequence ID" value="KAA6432032.1"/>
    <property type="molecule type" value="Genomic_DNA"/>
</dbReference>